<feature type="compositionally biased region" description="Basic and acidic residues" evidence="1">
    <location>
        <begin position="174"/>
        <end position="184"/>
    </location>
</feature>
<evidence type="ECO:0000313" key="2">
    <source>
        <dbReference type="EMBL" id="VDP90490.1"/>
    </source>
</evidence>
<evidence type="ECO:0000313" key="4">
    <source>
        <dbReference type="WBParaSite" id="ECPE_0001325601-mRNA-1"/>
    </source>
</evidence>
<accession>A0A183B1Y2</accession>
<gene>
    <name evidence="2" type="ORF">ECPE_LOCUS13218</name>
</gene>
<dbReference type="AlphaFoldDB" id="A0A183B1Y2"/>
<name>A0A183B1Y2_9TREM</name>
<dbReference type="EMBL" id="UZAN01054589">
    <property type="protein sequence ID" value="VDP90490.1"/>
    <property type="molecule type" value="Genomic_DNA"/>
</dbReference>
<dbReference type="OrthoDB" id="6275693at2759"/>
<proteinExistence type="predicted"/>
<feature type="compositionally biased region" description="Basic and acidic residues" evidence="1">
    <location>
        <begin position="157"/>
        <end position="167"/>
    </location>
</feature>
<dbReference type="WBParaSite" id="ECPE_0001325601-mRNA-1">
    <property type="protein sequence ID" value="ECPE_0001325601-mRNA-1"/>
    <property type="gene ID" value="ECPE_0001325601"/>
</dbReference>
<dbReference type="Proteomes" id="UP000272942">
    <property type="component" value="Unassembled WGS sequence"/>
</dbReference>
<reference evidence="4" key="1">
    <citation type="submission" date="2016-06" db="UniProtKB">
        <authorList>
            <consortium name="WormBaseParasite"/>
        </authorList>
    </citation>
    <scope>IDENTIFICATION</scope>
</reference>
<sequence>MPPEASEGLQRTDSLIKRSNLIGADDSAGAAQRILLPYPDSDFDLSQDDSNVPSGHSSSSSRSHSLASRFRSSRLLGSGMLKPGKRGVDESMVSSSNSLALLGPSRQLAGVVASMSTLPTDSGTSPSSAAALASAVAVAGATGSWQQPHSLIGSERPPVRPRVESIPEKVPPARSKDESHEPDPPMRYVPPAASVAAGMYKCAPLIFIILRTGLPPSHEILKAVLL</sequence>
<keyword evidence="3" id="KW-1185">Reference proteome</keyword>
<protein>
    <submittedName>
        <fullName evidence="2 4">Uncharacterized protein</fullName>
    </submittedName>
</protein>
<reference evidence="2 3" key="2">
    <citation type="submission" date="2018-11" db="EMBL/GenBank/DDBJ databases">
        <authorList>
            <consortium name="Pathogen Informatics"/>
        </authorList>
    </citation>
    <scope>NUCLEOTIDE SEQUENCE [LARGE SCALE GENOMIC DNA]</scope>
    <source>
        <strain evidence="2 3">Egypt</strain>
    </source>
</reference>
<organism evidence="4">
    <name type="scientific">Echinostoma caproni</name>
    <dbReference type="NCBI Taxonomy" id="27848"/>
    <lineage>
        <taxon>Eukaryota</taxon>
        <taxon>Metazoa</taxon>
        <taxon>Spiralia</taxon>
        <taxon>Lophotrochozoa</taxon>
        <taxon>Platyhelminthes</taxon>
        <taxon>Trematoda</taxon>
        <taxon>Digenea</taxon>
        <taxon>Plagiorchiida</taxon>
        <taxon>Echinostomata</taxon>
        <taxon>Echinostomatoidea</taxon>
        <taxon>Echinostomatidae</taxon>
        <taxon>Echinostoma</taxon>
    </lineage>
</organism>
<feature type="region of interest" description="Disordered" evidence="1">
    <location>
        <begin position="39"/>
        <end position="92"/>
    </location>
</feature>
<evidence type="ECO:0000256" key="1">
    <source>
        <dbReference type="SAM" id="MobiDB-lite"/>
    </source>
</evidence>
<feature type="compositionally biased region" description="Low complexity" evidence="1">
    <location>
        <begin position="54"/>
        <end position="79"/>
    </location>
</feature>
<feature type="region of interest" description="Disordered" evidence="1">
    <location>
        <begin position="146"/>
        <end position="186"/>
    </location>
</feature>
<evidence type="ECO:0000313" key="3">
    <source>
        <dbReference type="Proteomes" id="UP000272942"/>
    </source>
</evidence>